<dbReference type="Pfam" id="PF17136">
    <property type="entry name" value="ribosomal_L24"/>
    <property type="match status" value="1"/>
</dbReference>
<dbReference type="PROSITE" id="PS01108">
    <property type="entry name" value="RIBOSOMAL_L24"/>
    <property type="match status" value="1"/>
</dbReference>
<dbReference type="InterPro" id="IPR057264">
    <property type="entry name" value="Ribosomal_uL24_C"/>
</dbReference>
<comment type="function">
    <text evidence="4">One of two assembly initiator proteins, it binds directly to the 5'-end of the 23S rRNA, where it nucleates assembly of the 50S subunit.</text>
</comment>
<keyword evidence="4" id="KW-0699">rRNA-binding</keyword>
<proteinExistence type="inferred from homology"/>
<evidence type="ECO:0000313" key="8">
    <source>
        <dbReference type="Proteomes" id="UP000779508"/>
    </source>
</evidence>
<evidence type="ECO:0000259" key="6">
    <source>
        <dbReference type="SMART" id="SM00739"/>
    </source>
</evidence>
<dbReference type="InterPro" id="IPR005825">
    <property type="entry name" value="Ribosomal_uL24_CS"/>
</dbReference>
<feature type="domain" description="KOW" evidence="6">
    <location>
        <begin position="2"/>
        <end position="29"/>
    </location>
</feature>
<organism evidence="7 8">
    <name type="scientific">Alkaliphilus flagellatus</name>
    <dbReference type="NCBI Taxonomy" id="2841507"/>
    <lineage>
        <taxon>Bacteria</taxon>
        <taxon>Bacillati</taxon>
        <taxon>Bacillota</taxon>
        <taxon>Clostridia</taxon>
        <taxon>Peptostreptococcales</taxon>
        <taxon>Natronincolaceae</taxon>
        <taxon>Alkaliphilus</taxon>
    </lineage>
</organism>
<keyword evidence="2 4" id="KW-0689">Ribosomal protein</keyword>
<dbReference type="SMART" id="SM00739">
    <property type="entry name" value="KOW"/>
    <property type="match status" value="1"/>
</dbReference>
<evidence type="ECO:0000256" key="1">
    <source>
        <dbReference type="ARBA" id="ARBA00010618"/>
    </source>
</evidence>
<keyword evidence="4" id="KW-0694">RNA-binding</keyword>
<dbReference type="CDD" id="cd06089">
    <property type="entry name" value="KOW_RPL26"/>
    <property type="match status" value="1"/>
</dbReference>
<dbReference type="Proteomes" id="UP000779508">
    <property type="component" value="Unassembled WGS sequence"/>
</dbReference>
<evidence type="ECO:0000256" key="3">
    <source>
        <dbReference type="ARBA" id="ARBA00023274"/>
    </source>
</evidence>
<dbReference type="InterPro" id="IPR003256">
    <property type="entry name" value="Ribosomal_uL24"/>
</dbReference>
<dbReference type="RefSeq" id="WP_216419441.1">
    <property type="nucleotide sequence ID" value="NZ_JAHLQK010000008.1"/>
</dbReference>
<dbReference type="EMBL" id="JAHLQK010000008">
    <property type="protein sequence ID" value="MBU5678117.1"/>
    <property type="molecule type" value="Genomic_DNA"/>
</dbReference>
<comment type="caution">
    <text evidence="7">The sequence shown here is derived from an EMBL/GenBank/DDBJ whole genome shotgun (WGS) entry which is preliminary data.</text>
</comment>
<sequence>MHVKKGDTVVVITGKDKGKKGKVLQVLPKKNRVIVEGVNMVTKHQKPNQQMQQGGIIHQEAAINASNIMLWDKKANQGVRVGYKFLANGEKVRVSKKTGEVID</sequence>
<protein>
    <recommendedName>
        <fullName evidence="4">Large ribosomal subunit protein uL24</fullName>
    </recommendedName>
</protein>
<keyword evidence="8" id="KW-1185">Reference proteome</keyword>
<keyword evidence="3 4" id="KW-0687">Ribonucleoprotein</keyword>
<evidence type="ECO:0000313" key="7">
    <source>
        <dbReference type="EMBL" id="MBU5678117.1"/>
    </source>
</evidence>
<evidence type="ECO:0000256" key="5">
    <source>
        <dbReference type="RuleBase" id="RU003477"/>
    </source>
</evidence>
<gene>
    <name evidence="4 7" type="primary">rplX</name>
    <name evidence="7" type="ORF">KQI88_17020</name>
</gene>
<dbReference type="InterPro" id="IPR041988">
    <property type="entry name" value="Ribosomal_uL24_KOW"/>
</dbReference>
<dbReference type="InterPro" id="IPR005824">
    <property type="entry name" value="KOW"/>
</dbReference>
<comment type="similarity">
    <text evidence="1 4 5">Belongs to the universal ribosomal protein uL24 family.</text>
</comment>
<dbReference type="PANTHER" id="PTHR12903">
    <property type="entry name" value="MITOCHONDRIAL RIBOSOMAL PROTEIN L24"/>
    <property type="match status" value="1"/>
</dbReference>
<reference evidence="7 8" key="1">
    <citation type="submission" date="2021-06" db="EMBL/GenBank/DDBJ databases">
        <authorList>
            <person name="Sun Q."/>
            <person name="Li D."/>
        </authorList>
    </citation>
    <scope>NUCLEOTIDE SEQUENCE [LARGE SCALE GENOMIC DNA]</scope>
    <source>
        <strain evidence="7 8">MSJ-5</strain>
    </source>
</reference>
<name>A0ABS6G6J7_9FIRM</name>
<dbReference type="GO" id="GO:0005840">
    <property type="term" value="C:ribosome"/>
    <property type="evidence" value="ECO:0007669"/>
    <property type="project" value="UniProtKB-KW"/>
</dbReference>
<evidence type="ECO:0000256" key="2">
    <source>
        <dbReference type="ARBA" id="ARBA00022980"/>
    </source>
</evidence>
<comment type="subunit">
    <text evidence="4">Part of the 50S ribosomal subunit.</text>
</comment>
<dbReference type="Pfam" id="PF00467">
    <property type="entry name" value="KOW"/>
    <property type="match status" value="1"/>
</dbReference>
<dbReference type="HAMAP" id="MF_01326_B">
    <property type="entry name" value="Ribosomal_uL24_B"/>
    <property type="match status" value="1"/>
</dbReference>
<accession>A0ABS6G6J7</accession>
<dbReference type="NCBIfam" id="TIGR01079">
    <property type="entry name" value="rplX_bact"/>
    <property type="match status" value="1"/>
</dbReference>
<comment type="function">
    <text evidence="4">One of the proteins that surrounds the polypeptide exit tunnel on the outside of the subunit.</text>
</comment>
<evidence type="ECO:0000256" key="4">
    <source>
        <dbReference type="HAMAP-Rule" id="MF_01326"/>
    </source>
</evidence>